<dbReference type="GO" id="GO:0016787">
    <property type="term" value="F:hydrolase activity"/>
    <property type="evidence" value="ECO:0007669"/>
    <property type="project" value="UniProtKB-KW"/>
</dbReference>
<dbReference type="InterPro" id="IPR042002">
    <property type="entry name" value="Sortase_C"/>
</dbReference>
<dbReference type="AlphaFoldDB" id="A0A0R1QH90"/>
<dbReference type="RefSeq" id="WP_056964099.1">
    <property type="nucleotide sequence ID" value="NZ_AZEU01000177.1"/>
</dbReference>
<dbReference type="InterPro" id="IPR023365">
    <property type="entry name" value="Sortase_dom-sf"/>
</dbReference>
<dbReference type="CDD" id="cd05827">
    <property type="entry name" value="Sortase_C"/>
    <property type="match status" value="1"/>
</dbReference>
<evidence type="ECO:0000313" key="5">
    <source>
        <dbReference type="Proteomes" id="UP000051790"/>
    </source>
</evidence>
<dbReference type="InterPro" id="IPR005754">
    <property type="entry name" value="Sortase"/>
</dbReference>
<dbReference type="NCBIfam" id="TIGR01076">
    <property type="entry name" value="sortase_fam"/>
    <property type="match status" value="1"/>
</dbReference>
<evidence type="ECO:0000256" key="2">
    <source>
        <dbReference type="PIRSR" id="PIRSR605754-1"/>
    </source>
</evidence>
<feature type="transmembrane region" description="Helical" evidence="3">
    <location>
        <begin position="12"/>
        <end position="32"/>
    </location>
</feature>
<keyword evidence="5" id="KW-1185">Reference proteome</keyword>
<feature type="active site" description="Proton donor/acceptor" evidence="2">
    <location>
        <position position="128"/>
    </location>
</feature>
<keyword evidence="1" id="KW-0378">Hydrolase</keyword>
<evidence type="ECO:0000256" key="3">
    <source>
        <dbReference type="SAM" id="Phobius"/>
    </source>
</evidence>
<feature type="active site" description="Acyl-thioester intermediate" evidence="2">
    <location>
        <position position="189"/>
    </location>
</feature>
<dbReference type="PATRIC" id="fig|1423769.4.peg.1600"/>
<evidence type="ECO:0000313" key="4">
    <source>
        <dbReference type="EMBL" id="KRL43921.1"/>
    </source>
</evidence>
<reference evidence="4 5" key="1">
    <citation type="journal article" date="2015" name="Genome Announc.">
        <title>Expanding the biotechnology potential of lactobacilli through comparative genomics of 213 strains and associated genera.</title>
        <authorList>
            <person name="Sun Z."/>
            <person name="Harris H.M."/>
            <person name="McCann A."/>
            <person name="Guo C."/>
            <person name="Argimon S."/>
            <person name="Zhang W."/>
            <person name="Yang X."/>
            <person name="Jeffery I.B."/>
            <person name="Cooney J.C."/>
            <person name="Kagawa T.F."/>
            <person name="Liu W."/>
            <person name="Song Y."/>
            <person name="Salvetti E."/>
            <person name="Wrobel A."/>
            <person name="Rasinkangas P."/>
            <person name="Parkhill J."/>
            <person name="Rea M.C."/>
            <person name="O'Sullivan O."/>
            <person name="Ritari J."/>
            <person name="Douillard F.P."/>
            <person name="Paul Ross R."/>
            <person name="Yang R."/>
            <person name="Briner A.E."/>
            <person name="Felis G.E."/>
            <person name="de Vos W.M."/>
            <person name="Barrangou R."/>
            <person name="Klaenhammer T.R."/>
            <person name="Caufield P.W."/>
            <person name="Cui Y."/>
            <person name="Zhang H."/>
            <person name="O'Toole P.W."/>
        </authorList>
    </citation>
    <scope>NUCLEOTIDE SEQUENCE [LARGE SCALE GENOMIC DNA]</scope>
    <source>
        <strain evidence="4 5">DSM 13343</strain>
    </source>
</reference>
<keyword evidence="3" id="KW-0812">Transmembrane</keyword>
<dbReference type="SUPFAM" id="SSF63817">
    <property type="entry name" value="Sortase"/>
    <property type="match status" value="1"/>
</dbReference>
<sequence length="262" mass="28763">MRKHAKLISRLLLVIMIGCVAALVALGVHYVVPQYETYQQQKAAIASLDKSGSRAMAKAQSAKGTASTVDVQQTEATTIGAVIIPKIKVELPVFSNSSTSALDVGAGWLPQSSPLGGGESTHAVIDGHSGKILSLFTRIRELKKGDPIYIKVKSQTLEYKVTSKSTHSPTYVKDLVPKHGEDLLTLITCTPIYLNTHRLHVTAKRVPFDGKVSGVKTWIQWIFDHPLQVLGSVLIGLVMLISVIWWIVQHRANDSRKERRIQ</sequence>
<dbReference type="EMBL" id="AZEU01000177">
    <property type="protein sequence ID" value="KRL43921.1"/>
    <property type="molecule type" value="Genomic_DNA"/>
</dbReference>
<gene>
    <name evidence="4" type="ORF">FD01_GL001490</name>
</gene>
<organism evidence="4 5">
    <name type="scientific">Lacticaseibacillus manihotivorans DSM 13343 = JCM 12514</name>
    <dbReference type="NCBI Taxonomy" id="1423769"/>
    <lineage>
        <taxon>Bacteria</taxon>
        <taxon>Bacillati</taxon>
        <taxon>Bacillota</taxon>
        <taxon>Bacilli</taxon>
        <taxon>Lactobacillales</taxon>
        <taxon>Lactobacillaceae</taxon>
        <taxon>Lacticaseibacillus</taxon>
    </lineage>
</organism>
<dbReference type="Proteomes" id="UP000051790">
    <property type="component" value="Unassembled WGS sequence"/>
</dbReference>
<dbReference type="Gene3D" id="2.40.260.10">
    <property type="entry name" value="Sortase"/>
    <property type="match status" value="1"/>
</dbReference>
<accession>A0A0R1QH90</accession>
<protein>
    <submittedName>
        <fullName evidence="4">Sortase</fullName>
    </submittedName>
</protein>
<name>A0A0R1QH90_9LACO</name>
<dbReference type="OrthoDB" id="1648028at2"/>
<keyword evidence="3" id="KW-1133">Transmembrane helix</keyword>
<evidence type="ECO:0000256" key="1">
    <source>
        <dbReference type="ARBA" id="ARBA00022801"/>
    </source>
</evidence>
<dbReference type="Pfam" id="PF04203">
    <property type="entry name" value="Sortase"/>
    <property type="match status" value="1"/>
</dbReference>
<proteinExistence type="predicted"/>
<feature type="transmembrane region" description="Helical" evidence="3">
    <location>
        <begin position="229"/>
        <end position="248"/>
    </location>
</feature>
<keyword evidence="3" id="KW-0472">Membrane</keyword>
<comment type="caution">
    <text evidence="4">The sequence shown here is derived from an EMBL/GenBank/DDBJ whole genome shotgun (WGS) entry which is preliminary data.</text>
</comment>